<proteinExistence type="predicted"/>
<dbReference type="KEGG" id="bcom:BAUCODRAFT_29319"/>
<protein>
    <submittedName>
        <fullName evidence="2">Uncharacterized protein</fullName>
    </submittedName>
</protein>
<evidence type="ECO:0000313" key="2">
    <source>
        <dbReference type="EMBL" id="EMD00937.1"/>
    </source>
</evidence>
<name>M2MVE1_BAUPA</name>
<keyword evidence="3" id="KW-1185">Reference proteome</keyword>
<feature type="compositionally biased region" description="Basic and acidic residues" evidence="1">
    <location>
        <begin position="63"/>
        <end position="83"/>
    </location>
</feature>
<evidence type="ECO:0000256" key="1">
    <source>
        <dbReference type="SAM" id="MobiDB-lite"/>
    </source>
</evidence>
<organism evidence="2 3">
    <name type="scientific">Baudoinia panamericana (strain UAMH 10762)</name>
    <name type="common">Angels' share fungus</name>
    <name type="synonym">Baudoinia compniacensis (strain UAMH 10762)</name>
    <dbReference type="NCBI Taxonomy" id="717646"/>
    <lineage>
        <taxon>Eukaryota</taxon>
        <taxon>Fungi</taxon>
        <taxon>Dikarya</taxon>
        <taxon>Ascomycota</taxon>
        <taxon>Pezizomycotina</taxon>
        <taxon>Dothideomycetes</taxon>
        <taxon>Dothideomycetidae</taxon>
        <taxon>Mycosphaerellales</taxon>
        <taxon>Teratosphaeriaceae</taxon>
        <taxon>Baudoinia</taxon>
    </lineage>
</organism>
<dbReference type="GeneID" id="19110904"/>
<gene>
    <name evidence="2" type="ORF">BAUCODRAFT_29319</name>
</gene>
<accession>M2MVE1</accession>
<evidence type="ECO:0000313" key="3">
    <source>
        <dbReference type="Proteomes" id="UP000011761"/>
    </source>
</evidence>
<dbReference type="EMBL" id="KB445550">
    <property type="protein sequence ID" value="EMD00937.1"/>
    <property type="molecule type" value="Genomic_DNA"/>
</dbReference>
<dbReference type="AlphaFoldDB" id="M2MVE1"/>
<dbReference type="HOGENOM" id="CLU_2333315_0_0_1"/>
<dbReference type="Proteomes" id="UP000011761">
    <property type="component" value="Unassembled WGS sequence"/>
</dbReference>
<feature type="region of interest" description="Disordered" evidence="1">
    <location>
        <begin position="42"/>
        <end position="98"/>
    </location>
</feature>
<dbReference type="RefSeq" id="XP_007672121.1">
    <property type="nucleotide sequence ID" value="XM_007673931.1"/>
</dbReference>
<reference evidence="2 3" key="1">
    <citation type="journal article" date="2012" name="PLoS Pathog.">
        <title>Diverse lifestyles and strategies of plant pathogenesis encoded in the genomes of eighteen Dothideomycetes fungi.</title>
        <authorList>
            <person name="Ohm R.A."/>
            <person name="Feau N."/>
            <person name="Henrissat B."/>
            <person name="Schoch C.L."/>
            <person name="Horwitz B.A."/>
            <person name="Barry K.W."/>
            <person name="Condon B.J."/>
            <person name="Copeland A.C."/>
            <person name="Dhillon B."/>
            <person name="Glaser F."/>
            <person name="Hesse C.N."/>
            <person name="Kosti I."/>
            <person name="LaButti K."/>
            <person name="Lindquist E.A."/>
            <person name="Lucas S."/>
            <person name="Salamov A.A."/>
            <person name="Bradshaw R.E."/>
            <person name="Ciuffetti L."/>
            <person name="Hamelin R.C."/>
            <person name="Kema G.H.J."/>
            <person name="Lawrence C."/>
            <person name="Scott J.A."/>
            <person name="Spatafora J.W."/>
            <person name="Turgeon B.G."/>
            <person name="de Wit P.J.G.M."/>
            <person name="Zhong S."/>
            <person name="Goodwin S.B."/>
            <person name="Grigoriev I.V."/>
        </authorList>
    </citation>
    <scope>NUCLEOTIDE SEQUENCE [LARGE SCALE GENOMIC DNA]</scope>
    <source>
        <strain evidence="2 3">UAMH 10762</strain>
    </source>
</reference>
<sequence>MPTQQVLYVNGVKQRGGKHVYFDGIEQPASKPKKVTKPLKGILKNCFTPPPAPARKPRRERKSHASHDGWYEYEHTTRKESRNGRPYYTTRSTYRRWF</sequence>